<accession>A0ABP7HTE0</accession>
<keyword evidence="1" id="KW-0812">Transmembrane</keyword>
<feature type="transmembrane region" description="Helical" evidence="1">
    <location>
        <begin position="221"/>
        <end position="239"/>
    </location>
</feature>
<dbReference type="EMBL" id="BAAAZR010000002">
    <property type="protein sequence ID" value="GAA3797513.1"/>
    <property type="molecule type" value="Genomic_DNA"/>
</dbReference>
<feature type="transmembrane region" description="Helical" evidence="1">
    <location>
        <begin position="122"/>
        <end position="141"/>
    </location>
</feature>
<organism evidence="2 3">
    <name type="scientific">Sphaerisporangium flaviroseum</name>
    <dbReference type="NCBI Taxonomy" id="509199"/>
    <lineage>
        <taxon>Bacteria</taxon>
        <taxon>Bacillati</taxon>
        <taxon>Actinomycetota</taxon>
        <taxon>Actinomycetes</taxon>
        <taxon>Streptosporangiales</taxon>
        <taxon>Streptosporangiaceae</taxon>
        <taxon>Sphaerisporangium</taxon>
    </lineage>
</organism>
<keyword evidence="3" id="KW-1185">Reference proteome</keyword>
<name>A0ABP7HTE0_9ACTN</name>
<keyword evidence="2" id="KW-0378">Hydrolase</keyword>
<dbReference type="PANTHER" id="PTHR35531">
    <property type="entry name" value="INNER MEMBRANE PROTEIN YBCI-RELATED"/>
    <property type="match status" value="1"/>
</dbReference>
<dbReference type="Pfam" id="PF04307">
    <property type="entry name" value="YdjM"/>
    <property type="match status" value="1"/>
</dbReference>
<protein>
    <submittedName>
        <fullName evidence="2">Metal-dependent hydrolase</fullName>
    </submittedName>
</protein>
<evidence type="ECO:0000313" key="2">
    <source>
        <dbReference type="EMBL" id="GAA3797513.1"/>
    </source>
</evidence>
<feature type="transmembrane region" description="Helical" evidence="1">
    <location>
        <begin position="147"/>
        <end position="171"/>
    </location>
</feature>
<sequence>MMGHTHALSGAAAWLLVAPGLAALPMAGGIAGGLTPIVANVLSPAELIAGAIVCAGAAMLPDLDHPHATIAQTFGPATWMLSKAFNWASGGHRHATHSLLFAIAAGLGCHMLADHYPIGRDIVVILMIGLALRAVGIGIPGKTITSALVNIGLTAGTFVAFHSQGVGYLWLGLAVAIGSLAHVTGDCLTERGCPVLWPLKHRWVLPYRIGIKTGRAFEIKILGPVLSIVVIALFAARLMPESI</sequence>
<reference evidence="3" key="1">
    <citation type="journal article" date="2019" name="Int. J. Syst. Evol. Microbiol.">
        <title>The Global Catalogue of Microorganisms (GCM) 10K type strain sequencing project: providing services to taxonomists for standard genome sequencing and annotation.</title>
        <authorList>
            <consortium name="The Broad Institute Genomics Platform"/>
            <consortium name="The Broad Institute Genome Sequencing Center for Infectious Disease"/>
            <person name="Wu L."/>
            <person name="Ma J."/>
        </authorList>
    </citation>
    <scope>NUCLEOTIDE SEQUENCE [LARGE SCALE GENOMIC DNA]</scope>
    <source>
        <strain evidence="3">JCM 16908</strain>
    </source>
</reference>
<gene>
    <name evidence="2" type="ORF">GCM10022226_16070</name>
</gene>
<keyword evidence="1" id="KW-1133">Transmembrane helix</keyword>
<keyword evidence="1" id="KW-0472">Membrane</keyword>
<dbReference type="InterPro" id="IPR007404">
    <property type="entry name" value="YdjM-like"/>
</dbReference>
<proteinExistence type="predicted"/>
<dbReference type="Proteomes" id="UP001500888">
    <property type="component" value="Unassembled WGS sequence"/>
</dbReference>
<evidence type="ECO:0000313" key="3">
    <source>
        <dbReference type="Proteomes" id="UP001500888"/>
    </source>
</evidence>
<comment type="caution">
    <text evidence="2">The sequence shown here is derived from an EMBL/GenBank/DDBJ whole genome shotgun (WGS) entry which is preliminary data.</text>
</comment>
<evidence type="ECO:0000256" key="1">
    <source>
        <dbReference type="SAM" id="Phobius"/>
    </source>
</evidence>
<dbReference type="RefSeq" id="WP_344936191.1">
    <property type="nucleotide sequence ID" value="NZ_BAAAZR010000002.1"/>
</dbReference>
<dbReference type="GO" id="GO:0016787">
    <property type="term" value="F:hydrolase activity"/>
    <property type="evidence" value="ECO:0007669"/>
    <property type="project" value="UniProtKB-KW"/>
</dbReference>
<dbReference type="PANTHER" id="PTHR35531:SF1">
    <property type="entry name" value="INNER MEMBRANE PROTEIN YBCI-RELATED"/>
    <property type="match status" value="1"/>
</dbReference>
<feature type="transmembrane region" description="Helical" evidence="1">
    <location>
        <begin position="95"/>
        <end position="113"/>
    </location>
</feature>